<sequence>MMLVVRFLGRALEWPEVNSRAPTAPYDVAQFKETTMARYDERARNALAEDFERDGFVLLPDHFPRATLDAWRAAFEPLFTPHVDEAREKGGSGNRGPGRYYVTLPFEGEFADPAIFCDDDVLGIVERIAGPDPVMCQLATDTPVRGSDFQDWHRDTPPLFDGVPETPSFQLAVNFPLVDVDDQNGSLETTRGTHRISREDALAGLADGKFPSERVPMKLGDVMIRDVRGVHRGTPNFTDNPRPMVVIGYSRSWYFRPEVQVQVPRSTFESLPPRAKRLLRYNPQVDRTPRSFDESYQRFAY</sequence>
<dbReference type="AlphaFoldDB" id="A0A242MU17"/>
<reference evidence="1 2" key="1">
    <citation type="submission" date="2017-03" db="EMBL/GenBank/DDBJ databases">
        <title>Genome analysis of strain PAMC 26510.</title>
        <authorList>
            <person name="Oh H.-M."/>
            <person name="Yang J.-A."/>
        </authorList>
    </citation>
    <scope>NUCLEOTIDE SEQUENCE [LARGE SCALE GENOMIC DNA]</scope>
    <source>
        <strain evidence="1 2">PAMC 26510</strain>
    </source>
</reference>
<dbReference type="GO" id="GO:0016706">
    <property type="term" value="F:2-oxoglutarate-dependent dioxygenase activity"/>
    <property type="evidence" value="ECO:0007669"/>
    <property type="project" value="UniProtKB-ARBA"/>
</dbReference>
<gene>
    <name evidence="1" type="ORF">PAMC26510_15295</name>
</gene>
<dbReference type="PANTHER" id="PTHR37563">
    <property type="entry name" value="PHYTANOYL-COA DIOXYGENASE FAMILY PROTEIN (AFU_ORTHOLOGUE AFUA_2G03330)"/>
    <property type="match status" value="1"/>
</dbReference>
<evidence type="ECO:0000313" key="2">
    <source>
        <dbReference type="Proteomes" id="UP000194546"/>
    </source>
</evidence>
<dbReference type="PANTHER" id="PTHR37563:SF2">
    <property type="entry name" value="PHYTANOYL-COA DIOXYGENASE FAMILY PROTEIN (AFU_ORTHOLOGUE AFUA_2G03330)"/>
    <property type="match status" value="1"/>
</dbReference>
<evidence type="ECO:0008006" key="3">
    <source>
        <dbReference type="Google" id="ProtNLM"/>
    </source>
</evidence>
<comment type="caution">
    <text evidence="1">The sequence shown here is derived from an EMBL/GenBank/DDBJ whole genome shotgun (WGS) entry which is preliminary data.</text>
</comment>
<name>A0A242MU17_CABSO</name>
<evidence type="ECO:0000313" key="1">
    <source>
        <dbReference type="EMBL" id="OTP74927.1"/>
    </source>
</evidence>
<dbReference type="Proteomes" id="UP000194546">
    <property type="component" value="Unassembled WGS sequence"/>
</dbReference>
<dbReference type="InterPro" id="IPR051961">
    <property type="entry name" value="Fungal_Metabolite_Diox"/>
</dbReference>
<protein>
    <recommendedName>
        <fullName evidence="3">Phytanoyl-CoA dioxygenase</fullName>
    </recommendedName>
</protein>
<dbReference type="EMBL" id="NBTY01000078">
    <property type="protein sequence ID" value="OTP74927.1"/>
    <property type="molecule type" value="Genomic_DNA"/>
</dbReference>
<accession>A0A242MU17</accession>
<dbReference type="Pfam" id="PF05721">
    <property type="entry name" value="PhyH"/>
    <property type="match status" value="1"/>
</dbReference>
<proteinExistence type="predicted"/>
<dbReference type="InterPro" id="IPR008775">
    <property type="entry name" value="Phytyl_CoA_dOase-like"/>
</dbReference>
<dbReference type="SUPFAM" id="SSF51197">
    <property type="entry name" value="Clavaminate synthase-like"/>
    <property type="match status" value="1"/>
</dbReference>
<dbReference type="Gene3D" id="2.60.120.620">
    <property type="entry name" value="q2cbj1_9rhob like domain"/>
    <property type="match status" value="1"/>
</dbReference>
<organism evidence="1 2">
    <name type="scientific">Caballeronia sordidicola</name>
    <name type="common">Burkholderia sordidicola</name>
    <dbReference type="NCBI Taxonomy" id="196367"/>
    <lineage>
        <taxon>Bacteria</taxon>
        <taxon>Pseudomonadati</taxon>
        <taxon>Pseudomonadota</taxon>
        <taxon>Betaproteobacteria</taxon>
        <taxon>Burkholderiales</taxon>
        <taxon>Burkholderiaceae</taxon>
        <taxon>Caballeronia</taxon>
    </lineage>
</organism>